<evidence type="ECO:0008006" key="4">
    <source>
        <dbReference type="Google" id="ProtNLM"/>
    </source>
</evidence>
<dbReference type="GO" id="GO:0003712">
    <property type="term" value="F:transcription coregulator activity"/>
    <property type="evidence" value="ECO:0007669"/>
    <property type="project" value="InterPro"/>
</dbReference>
<dbReference type="PANTHER" id="PTHR35300:SF4">
    <property type="entry name" value="HISTONE ACETYLTRANSFERASE"/>
    <property type="match status" value="1"/>
</dbReference>
<protein>
    <recommendedName>
        <fullName evidence="4">Histone acetyltransferase</fullName>
    </recommendedName>
</protein>
<evidence type="ECO:0000256" key="1">
    <source>
        <dbReference type="ARBA" id="ARBA00023242"/>
    </source>
</evidence>
<proteinExistence type="predicted"/>
<gene>
    <name evidence="2" type="ORF">RJ641_027052</name>
</gene>
<dbReference type="GO" id="GO:0006355">
    <property type="term" value="P:regulation of DNA-templated transcription"/>
    <property type="evidence" value="ECO:0007669"/>
    <property type="project" value="InterPro"/>
</dbReference>
<keyword evidence="3" id="KW-1185">Reference proteome</keyword>
<dbReference type="EMBL" id="JBAMMX010000004">
    <property type="protein sequence ID" value="KAK6941675.1"/>
    <property type="molecule type" value="Genomic_DNA"/>
</dbReference>
<keyword evidence="1" id="KW-0539">Nucleus</keyword>
<organism evidence="2 3">
    <name type="scientific">Dillenia turbinata</name>
    <dbReference type="NCBI Taxonomy" id="194707"/>
    <lineage>
        <taxon>Eukaryota</taxon>
        <taxon>Viridiplantae</taxon>
        <taxon>Streptophyta</taxon>
        <taxon>Embryophyta</taxon>
        <taxon>Tracheophyta</taxon>
        <taxon>Spermatophyta</taxon>
        <taxon>Magnoliopsida</taxon>
        <taxon>eudicotyledons</taxon>
        <taxon>Gunneridae</taxon>
        <taxon>Pentapetalae</taxon>
        <taxon>Dilleniales</taxon>
        <taxon>Dilleniaceae</taxon>
        <taxon>Dillenia</taxon>
    </lineage>
</organism>
<dbReference type="PANTHER" id="PTHR35300">
    <property type="entry name" value="COACTIVATOR CBP, KIX DOMAIN-CONTAINING PROTEIN-RELATED"/>
    <property type="match status" value="1"/>
</dbReference>
<dbReference type="Gene3D" id="1.10.246.20">
    <property type="entry name" value="Coactivator CBP, KIX domain"/>
    <property type="match status" value="1"/>
</dbReference>
<reference evidence="2 3" key="1">
    <citation type="submission" date="2023-12" db="EMBL/GenBank/DDBJ databases">
        <title>A high-quality genome assembly for Dillenia turbinata (Dilleniales).</title>
        <authorList>
            <person name="Chanderbali A."/>
        </authorList>
    </citation>
    <scope>NUCLEOTIDE SEQUENCE [LARGE SCALE GENOMIC DNA]</scope>
    <source>
        <strain evidence="2">LSX21</strain>
        <tissue evidence="2">Leaf</tissue>
    </source>
</reference>
<feature type="non-terminal residue" evidence="2">
    <location>
        <position position="441"/>
    </location>
</feature>
<sequence>MPRPGPRPYECVRRAWHSDRHQPMRGSIIQQIFRVVNEIHSSATRKNREWQVKLPVVVLKAEEIMYSKANSEAEYMDLDTLWDRVNDSINTIIRRDESTETGDLLPPCIEAALNLGCVPIRASRSQRLSNPRCYLTPRPQQPPSIPSRVPNVASSEQNCHLKFVQQGNQSSTSNPAVANLTNVVSDRNNHAMQNEEATAHISFPVPFGKFPRQVNNSSMTVQTNSSINLGSVYPLYYGTCYGNVKSKTPLTLTSDPILVGRPVVATSIPENTTINVLRNFFPSDCSAKASDRLIQSDFVETCEMAPEAKCDLTLRLGLLPGHCLSMERRLGQETEMLGSSSSRSKFGRQASVEFSFFPTISTNDPFESCLFDLNCEGESSIVEASNRKRKAPISYVLEDGQFGLDLEPSSYQRFSRFLNPDLELLGSPVAKEQTSSVFVSQ</sequence>
<comment type="caution">
    <text evidence="2">The sequence shown here is derived from an EMBL/GenBank/DDBJ whole genome shotgun (WGS) entry which is preliminary data.</text>
</comment>
<accession>A0AAN8VWQ9</accession>
<dbReference type="AlphaFoldDB" id="A0AAN8VWQ9"/>
<dbReference type="Proteomes" id="UP001370490">
    <property type="component" value="Unassembled WGS sequence"/>
</dbReference>
<dbReference type="InterPro" id="IPR036529">
    <property type="entry name" value="KIX_dom_sf"/>
</dbReference>
<name>A0AAN8VWQ9_9MAGN</name>
<evidence type="ECO:0000313" key="2">
    <source>
        <dbReference type="EMBL" id="KAK6941675.1"/>
    </source>
</evidence>
<evidence type="ECO:0000313" key="3">
    <source>
        <dbReference type="Proteomes" id="UP001370490"/>
    </source>
</evidence>